<comment type="caution">
    <text evidence="3">The sequence shown here is derived from an EMBL/GenBank/DDBJ whole genome shotgun (WGS) entry which is preliminary data.</text>
</comment>
<keyword evidence="1" id="KW-0812">Transmembrane</keyword>
<organism evidence="3 4">
    <name type="scientific">Ficus carica</name>
    <name type="common">Common fig</name>
    <dbReference type="NCBI Taxonomy" id="3494"/>
    <lineage>
        <taxon>Eukaryota</taxon>
        <taxon>Viridiplantae</taxon>
        <taxon>Streptophyta</taxon>
        <taxon>Embryophyta</taxon>
        <taxon>Tracheophyta</taxon>
        <taxon>Spermatophyta</taxon>
        <taxon>Magnoliopsida</taxon>
        <taxon>eudicotyledons</taxon>
        <taxon>Gunneridae</taxon>
        <taxon>Pentapetalae</taxon>
        <taxon>rosids</taxon>
        <taxon>fabids</taxon>
        <taxon>Rosales</taxon>
        <taxon>Moraceae</taxon>
        <taxon>Ficeae</taxon>
        <taxon>Ficus</taxon>
    </lineage>
</organism>
<dbReference type="EMBL" id="BTGU01006026">
    <property type="protein sequence ID" value="GMN33603.1"/>
    <property type="molecule type" value="Genomic_DNA"/>
</dbReference>
<dbReference type="PANTHER" id="PTHR31549:SF300">
    <property type="match status" value="1"/>
</dbReference>
<evidence type="ECO:0000313" key="2">
    <source>
        <dbReference type="EMBL" id="GMN33603.1"/>
    </source>
</evidence>
<protein>
    <submittedName>
        <fullName evidence="3">Uncharacterized protein</fullName>
    </submittedName>
</protein>
<gene>
    <name evidence="2" type="ORF">TIFTF001_048271</name>
    <name evidence="3" type="ORF">TIFTF001_048274</name>
</gene>
<dbReference type="InterPro" id="IPR004158">
    <property type="entry name" value="DUF247_pln"/>
</dbReference>
<dbReference type="Pfam" id="PF03140">
    <property type="entry name" value="DUF247"/>
    <property type="match status" value="1"/>
</dbReference>
<dbReference type="AlphaFoldDB" id="A0AA88CSX4"/>
<accession>A0AA88CSX4</accession>
<keyword evidence="4" id="KW-1185">Reference proteome</keyword>
<dbReference type="PANTHER" id="PTHR31549">
    <property type="entry name" value="PROTEIN, PUTATIVE (DUF247)-RELATED-RELATED"/>
    <property type="match status" value="1"/>
</dbReference>
<proteinExistence type="predicted"/>
<sequence>MARKSNFVNTVTAIFKEKDIGVLISIFKVPNSLTSAKPEAYVPHTVGLGPVHHSRRELQHMQMYKVMEAKRIHNGFQSGFEFDEVIEFLENLVGGPSIRASYCIYFDMEDDDLACVMAVDGLFLFDLLCFYGISKDALLNSDSLSHLACSAERRLAHESILQEAMMLENQIPLFVMKVLLIVECSQLTTVRDVFPNILVDFCKFFSPLTITLENYPCYKTLKHPHLLDLLYHLVTLKHSPDWNYEEEVEELTLLEELSNKVRPKPESITPPSPTDITLVEMSDTVMLSGEEAMGIPKLRMAEEVIPLMFDTGLKFAPQQFLNPLQIIQSLYAKLPQFKSLVSSAKKEEVPAKKVFSFPTASELHRVGVKFSEAPHIIDIKFDPETASFELPLITLNANFEVIIRNLVAYEAMIKSEKQPPILNWYVELMNGLIKTAKDVEVLRDQGIFSKPETADEEKGTGHGISSKLEAFDDEQVAKIFNGMNKVVELTNIPKNLEDAVRDVKRHYAKSASECTVMDKCRRTAAKWCNLFAIILALFLLTVQTVCSVYECPRFSFKMSNTSQAQQGLPLPSLRSHLM</sequence>
<evidence type="ECO:0000313" key="3">
    <source>
        <dbReference type="EMBL" id="GMN33623.1"/>
    </source>
</evidence>
<dbReference type="EMBL" id="BTGU01006027">
    <property type="protein sequence ID" value="GMN33623.1"/>
    <property type="molecule type" value="Genomic_DNA"/>
</dbReference>
<feature type="transmembrane region" description="Helical" evidence="1">
    <location>
        <begin position="530"/>
        <end position="549"/>
    </location>
</feature>
<evidence type="ECO:0000256" key="1">
    <source>
        <dbReference type="SAM" id="Phobius"/>
    </source>
</evidence>
<keyword evidence="1" id="KW-1133">Transmembrane helix</keyword>
<dbReference type="Proteomes" id="UP001187192">
    <property type="component" value="Unassembled WGS sequence"/>
</dbReference>
<keyword evidence="1" id="KW-0472">Membrane</keyword>
<reference evidence="3" key="1">
    <citation type="submission" date="2023-07" db="EMBL/GenBank/DDBJ databases">
        <title>draft genome sequence of fig (Ficus carica).</title>
        <authorList>
            <person name="Takahashi T."/>
            <person name="Nishimura K."/>
        </authorList>
    </citation>
    <scope>NUCLEOTIDE SEQUENCE</scope>
</reference>
<name>A0AA88CSX4_FICCA</name>
<evidence type="ECO:0000313" key="4">
    <source>
        <dbReference type="Proteomes" id="UP001187192"/>
    </source>
</evidence>